<comment type="caution">
    <text evidence="11">Lacks conserved residue(s) required for the propagation of feature annotation.</text>
</comment>
<evidence type="ECO:0000256" key="4">
    <source>
        <dbReference type="ARBA" id="ARBA00022605"/>
    </source>
</evidence>
<comment type="pathway">
    <text evidence="1 11">Metabolic intermediate biosynthesis; chorismate biosynthesis; chorismate from D-erythrose 4-phosphate and phosphoenolpyruvate: step 5/7.</text>
</comment>
<dbReference type="Proteomes" id="UP000600247">
    <property type="component" value="Unassembled WGS sequence"/>
</dbReference>
<evidence type="ECO:0000256" key="1">
    <source>
        <dbReference type="ARBA" id="ARBA00004842"/>
    </source>
</evidence>
<keyword evidence="9 11" id="KW-0057">Aromatic amino acid biosynthesis</keyword>
<dbReference type="SUPFAM" id="SSF52540">
    <property type="entry name" value="P-loop containing nucleoside triphosphate hydrolases"/>
    <property type="match status" value="1"/>
</dbReference>
<dbReference type="Gene3D" id="3.40.50.300">
    <property type="entry name" value="P-loop containing nucleotide triphosphate hydrolases"/>
    <property type="match status" value="1"/>
</dbReference>
<dbReference type="EC" id="2.7.1.71" evidence="3 11"/>
<dbReference type="InterPro" id="IPR023000">
    <property type="entry name" value="Shikimate_kinase_CS"/>
</dbReference>
<evidence type="ECO:0000256" key="3">
    <source>
        <dbReference type="ARBA" id="ARBA00012154"/>
    </source>
</evidence>
<dbReference type="Pfam" id="PF01202">
    <property type="entry name" value="SKI"/>
    <property type="match status" value="1"/>
</dbReference>
<feature type="binding site" evidence="11">
    <location>
        <position position="62"/>
    </location>
    <ligand>
        <name>substrate</name>
    </ligand>
</feature>
<dbReference type="GO" id="GO:0005524">
    <property type="term" value="F:ATP binding"/>
    <property type="evidence" value="ECO:0007669"/>
    <property type="project" value="UniProtKB-UniRule"/>
</dbReference>
<keyword evidence="6 11" id="KW-0547">Nucleotide-binding</keyword>
<dbReference type="GO" id="GO:0000287">
    <property type="term" value="F:magnesium ion binding"/>
    <property type="evidence" value="ECO:0007669"/>
    <property type="project" value="UniProtKB-UniRule"/>
</dbReference>
<dbReference type="AlphaFoldDB" id="A0A917HUR3"/>
<comment type="catalytic activity">
    <reaction evidence="10 11">
        <text>shikimate + ATP = 3-phosphoshikimate + ADP + H(+)</text>
        <dbReference type="Rhea" id="RHEA:13121"/>
        <dbReference type="ChEBI" id="CHEBI:15378"/>
        <dbReference type="ChEBI" id="CHEBI:30616"/>
        <dbReference type="ChEBI" id="CHEBI:36208"/>
        <dbReference type="ChEBI" id="CHEBI:145989"/>
        <dbReference type="ChEBI" id="CHEBI:456216"/>
        <dbReference type="EC" id="2.7.1.71"/>
    </reaction>
</comment>
<feature type="binding site" evidence="11">
    <location>
        <begin position="16"/>
        <end position="21"/>
    </location>
    <ligand>
        <name>ATP</name>
        <dbReference type="ChEBI" id="CHEBI:30616"/>
    </ligand>
</feature>
<comment type="cofactor">
    <cofactor evidence="11">
        <name>Mg(2+)</name>
        <dbReference type="ChEBI" id="CHEBI:18420"/>
    </cofactor>
    <text evidence="11">Binds 1 Mg(2+) ion per subunit.</text>
</comment>
<accession>A0A917HUR3</accession>
<gene>
    <name evidence="11 12" type="primary">aroK</name>
    <name evidence="12" type="ORF">GCM10010918_55620</name>
</gene>
<feature type="binding site" evidence="11">
    <location>
        <position position="38"/>
    </location>
    <ligand>
        <name>substrate</name>
    </ligand>
</feature>
<comment type="subcellular location">
    <subcellularLocation>
        <location evidence="11">Cytoplasm</location>
    </subcellularLocation>
</comment>
<keyword evidence="4 11" id="KW-0028">Amino-acid biosynthesis</keyword>
<dbReference type="PROSITE" id="PS01128">
    <property type="entry name" value="SHIKIMATE_KINASE"/>
    <property type="match status" value="1"/>
</dbReference>
<evidence type="ECO:0000256" key="8">
    <source>
        <dbReference type="ARBA" id="ARBA00022840"/>
    </source>
</evidence>
<evidence type="ECO:0000256" key="7">
    <source>
        <dbReference type="ARBA" id="ARBA00022777"/>
    </source>
</evidence>
<evidence type="ECO:0000313" key="13">
    <source>
        <dbReference type="Proteomes" id="UP000600247"/>
    </source>
</evidence>
<dbReference type="GO" id="GO:0009423">
    <property type="term" value="P:chorismate biosynthetic process"/>
    <property type="evidence" value="ECO:0007669"/>
    <property type="project" value="UniProtKB-UniRule"/>
</dbReference>
<dbReference type="PANTHER" id="PTHR21087:SF16">
    <property type="entry name" value="SHIKIMATE KINASE 1, CHLOROPLASTIC"/>
    <property type="match status" value="1"/>
</dbReference>
<feature type="binding site" evidence="11">
    <location>
        <position position="85"/>
    </location>
    <ligand>
        <name>substrate</name>
    </ligand>
</feature>
<dbReference type="InterPro" id="IPR000623">
    <property type="entry name" value="Shikimate_kinase/TSH1"/>
</dbReference>
<dbReference type="GO" id="GO:0005829">
    <property type="term" value="C:cytosol"/>
    <property type="evidence" value="ECO:0007669"/>
    <property type="project" value="TreeGrafter"/>
</dbReference>
<keyword evidence="11" id="KW-0963">Cytoplasm</keyword>
<dbReference type="InterPro" id="IPR027417">
    <property type="entry name" value="P-loop_NTPase"/>
</dbReference>
<reference evidence="12 13" key="1">
    <citation type="journal article" date="2014" name="Int. J. Syst. Evol. Microbiol.">
        <title>Complete genome sequence of Corynebacterium casei LMG S-19264T (=DSM 44701T), isolated from a smear-ripened cheese.</title>
        <authorList>
            <consortium name="US DOE Joint Genome Institute (JGI-PGF)"/>
            <person name="Walter F."/>
            <person name="Albersmeier A."/>
            <person name="Kalinowski J."/>
            <person name="Ruckert C."/>
        </authorList>
    </citation>
    <scope>NUCLEOTIDE SEQUENCE [LARGE SCALE GENOMIC DNA]</scope>
    <source>
        <strain evidence="12 13">CGMCC 1.15286</strain>
    </source>
</reference>
<comment type="function">
    <text evidence="11">Catalyzes the specific phosphorylation of the 3-hydroxyl group of shikimic acid using ATP as a cosubstrate.</text>
</comment>
<comment type="caution">
    <text evidence="12">The sequence shown here is derived from an EMBL/GenBank/DDBJ whole genome shotgun (WGS) entry which is preliminary data.</text>
</comment>
<dbReference type="GO" id="GO:0009073">
    <property type="term" value="P:aromatic amino acid family biosynthetic process"/>
    <property type="evidence" value="ECO:0007669"/>
    <property type="project" value="UniProtKB-KW"/>
</dbReference>
<proteinExistence type="inferred from homology"/>
<evidence type="ECO:0000256" key="10">
    <source>
        <dbReference type="ARBA" id="ARBA00048567"/>
    </source>
</evidence>
<dbReference type="InterPro" id="IPR031322">
    <property type="entry name" value="Shikimate/glucono_kinase"/>
</dbReference>
<feature type="binding site" evidence="11">
    <location>
        <position position="123"/>
    </location>
    <ligand>
        <name>ATP</name>
        <dbReference type="ChEBI" id="CHEBI:30616"/>
    </ligand>
</feature>
<keyword evidence="7 11" id="KW-0418">Kinase</keyword>
<keyword evidence="5 11" id="KW-0808">Transferase</keyword>
<dbReference type="CDD" id="cd00464">
    <property type="entry name" value="SK"/>
    <property type="match status" value="1"/>
</dbReference>
<dbReference type="RefSeq" id="WP_268237847.1">
    <property type="nucleotide sequence ID" value="NZ_BMHY01000022.1"/>
</dbReference>
<dbReference type="HAMAP" id="MF_00109">
    <property type="entry name" value="Shikimate_kinase"/>
    <property type="match status" value="1"/>
</dbReference>
<evidence type="ECO:0000256" key="9">
    <source>
        <dbReference type="ARBA" id="ARBA00023141"/>
    </source>
</evidence>
<dbReference type="GO" id="GO:0004765">
    <property type="term" value="F:shikimate kinase activity"/>
    <property type="evidence" value="ECO:0007669"/>
    <property type="project" value="UniProtKB-UniRule"/>
</dbReference>
<evidence type="ECO:0000313" key="12">
    <source>
        <dbReference type="EMBL" id="GGG89699.1"/>
    </source>
</evidence>
<dbReference type="GO" id="GO:0008652">
    <property type="term" value="P:amino acid biosynthetic process"/>
    <property type="evidence" value="ECO:0007669"/>
    <property type="project" value="UniProtKB-KW"/>
</dbReference>
<organism evidence="12 13">
    <name type="scientific">Paenibacillus radicis</name>
    <name type="common">ex Gao et al. 2016</name>
    <dbReference type="NCBI Taxonomy" id="1737354"/>
    <lineage>
        <taxon>Bacteria</taxon>
        <taxon>Bacillati</taxon>
        <taxon>Bacillota</taxon>
        <taxon>Bacilli</taxon>
        <taxon>Bacillales</taxon>
        <taxon>Paenibacillaceae</taxon>
        <taxon>Paenibacillus</taxon>
    </lineage>
</organism>
<comment type="similarity">
    <text evidence="2 11">Belongs to the shikimate kinase family.</text>
</comment>
<dbReference type="PANTHER" id="PTHR21087">
    <property type="entry name" value="SHIKIMATE KINASE"/>
    <property type="match status" value="1"/>
</dbReference>
<evidence type="ECO:0000256" key="6">
    <source>
        <dbReference type="ARBA" id="ARBA00022741"/>
    </source>
</evidence>
<dbReference type="PRINTS" id="PR01100">
    <property type="entry name" value="SHIKIMTKNASE"/>
</dbReference>
<feature type="binding site" evidence="11">
    <location>
        <position position="141"/>
    </location>
    <ligand>
        <name>substrate</name>
    </ligand>
</feature>
<protein>
    <recommendedName>
        <fullName evidence="3 11">Shikimate kinase</fullName>
        <shortName evidence="11">SK</shortName>
        <ecNumber evidence="3 11">2.7.1.71</ecNumber>
    </recommendedName>
</protein>
<name>A0A917HUR3_9BACL</name>
<keyword evidence="11" id="KW-0460">Magnesium</keyword>
<dbReference type="EMBL" id="BMHY01000022">
    <property type="protein sequence ID" value="GGG89699.1"/>
    <property type="molecule type" value="Genomic_DNA"/>
</dbReference>
<evidence type="ECO:0000256" key="11">
    <source>
        <dbReference type="HAMAP-Rule" id="MF_00109"/>
    </source>
</evidence>
<comment type="subunit">
    <text evidence="11">Monomer.</text>
</comment>
<keyword evidence="13" id="KW-1185">Reference proteome</keyword>
<sequence>MGQEANGKIVLVGFMGTGKSTVSRLLADKLGWARYDSDEEIERLEGRKVSDIFASEGEAGFRTIESNTLISLLEESGNAIIATGGGAVLLEGNRSAMLDNSFVVALKADAEHIISRVKSDTSRPLLQGDVAANVNRIMEARKHAYDFAHLQLDTTALTASEAAEAILLHLHSRSSQA</sequence>
<feature type="binding site" evidence="11">
    <location>
        <position position="20"/>
    </location>
    <ligand>
        <name>Mg(2+)</name>
        <dbReference type="ChEBI" id="CHEBI:18420"/>
    </ligand>
</feature>
<keyword evidence="11" id="KW-0479">Metal-binding</keyword>
<evidence type="ECO:0000256" key="2">
    <source>
        <dbReference type="ARBA" id="ARBA00006997"/>
    </source>
</evidence>
<evidence type="ECO:0000256" key="5">
    <source>
        <dbReference type="ARBA" id="ARBA00022679"/>
    </source>
</evidence>
<keyword evidence="8 11" id="KW-0067">ATP-binding</keyword>